<feature type="compositionally biased region" description="Basic residues" evidence="1">
    <location>
        <begin position="160"/>
        <end position="171"/>
    </location>
</feature>
<feature type="region of interest" description="Disordered" evidence="1">
    <location>
        <begin position="75"/>
        <end position="94"/>
    </location>
</feature>
<accession>A0A453D9X2</accession>
<feature type="compositionally biased region" description="Low complexity" evidence="1">
    <location>
        <begin position="172"/>
        <end position="197"/>
    </location>
</feature>
<dbReference type="GO" id="GO:0005524">
    <property type="term" value="F:ATP binding"/>
    <property type="evidence" value="ECO:0007669"/>
    <property type="project" value="InterPro"/>
</dbReference>
<dbReference type="Gramene" id="AET2Gv21160700.10">
    <property type="protein sequence ID" value="AET2Gv21160700.10"/>
    <property type="gene ID" value="AET2Gv21160700"/>
</dbReference>
<dbReference type="GO" id="GO:0004672">
    <property type="term" value="F:protein kinase activity"/>
    <property type="evidence" value="ECO:0007669"/>
    <property type="project" value="InterPro"/>
</dbReference>
<keyword evidence="4" id="KW-1185">Reference proteome</keyword>
<evidence type="ECO:0000259" key="2">
    <source>
        <dbReference type="Pfam" id="PF00069"/>
    </source>
</evidence>
<dbReference type="InterPro" id="IPR050823">
    <property type="entry name" value="Plant_Ser_Thr_Prot_Kinase"/>
</dbReference>
<reference evidence="4" key="1">
    <citation type="journal article" date="2014" name="Science">
        <title>Ancient hybridizations among the ancestral genomes of bread wheat.</title>
        <authorList>
            <consortium name="International Wheat Genome Sequencing Consortium,"/>
            <person name="Marcussen T."/>
            <person name="Sandve S.R."/>
            <person name="Heier L."/>
            <person name="Spannagl M."/>
            <person name="Pfeifer M."/>
            <person name="Jakobsen K.S."/>
            <person name="Wulff B.B."/>
            <person name="Steuernagel B."/>
            <person name="Mayer K.F."/>
            <person name="Olsen O.A."/>
        </authorList>
    </citation>
    <scope>NUCLEOTIDE SEQUENCE [LARGE SCALE GENOMIC DNA]</scope>
    <source>
        <strain evidence="4">cv. AL8/78</strain>
    </source>
</reference>
<evidence type="ECO:0000256" key="1">
    <source>
        <dbReference type="SAM" id="MobiDB-lite"/>
    </source>
</evidence>
<dbReference type="EnsemblPlants" id="AET2Gv21160700.10">
    <property type="protein sequence ID" value="AET2Gv21160700.10"/>
    <property type="gene ID" value="AET2Gv21160700"/>
</dbReference>
<dbReference type="Pfam" id="PF00069">
    <property type="entry name" value="Pkinase"/>
    <property type="match status" value="1"/>
</dbReference>
<dbReference type="Proteomes" id="UP000015105">
    <property type="component" value="Chromosome 2D"/>
</dbReference>
<sequence>DFQQIIFRDLKTSNILLDEDWNAKLSDFGMAREGPTEGLTHVSTAGGWHPGVRGTGVHPDGAAERQERHLELRGAPLRAHHGSPAHRRGAAAGRAEAPGLGEALHLRHQQAAADRGPEAGGALQHQVGGQAGHRGQPLPRQAAQGAPQDGGGAGHGAEGRRRRRRRRRRWRSSAAPLQQRRQQGGGRQLQAEAGGQERVSWSVASWKRKRASHVLILRLV</sequence>
<feature type="domain" description="Protein kinase" evidence="2">
    <location>
        <begin position="3"/>
        <end position="38"/>
    </location>
</feature>
<proteinExistence type="predicted"/>
<reference evidence="3" key="4">
    <citation type="submission" date="2019-03" db="UniProtKB">
        <authorList>
            <consortium name="EnsemblPlants"/>
        </authorList>
    </citation>
    <scope>IDENTIFICATION</scope>
</reference>
<evidence type="ECO:0000313" key="4">
    <source>
        <dbReference type="Proteomes" id="UP000015105"/>
    </source>
</evidence>
<dbReference type="InterPro" id="IPR011009">
    <property type="entry name" value="Kinase-like_dom_sf"/>
</dbReference>
<organism evidence="3 4">
    <name type="scientific">Aegilops tauschii subsp. strangulata</name>
    <name type="common">Goatgrass</name>
    <dbReference type="NCBI Taxonomy" id="200361"/>
    <lineage>
        <taxon>Eukaryota</taxon>
        <taxon>Viridiplantae</taxon>
        <taxon>Streptophyta</taxon>
        <taxon>Embryophyta</taxon>
        <taxon>Tracheophyta</taxon>
        <taxon>Spermatophyta</taxon>
        <taxon>Magnoliopsida</taxon>
        <taxon>Liliopsida</taxon>
        <taxon>Poales</taxon>
        <taxon>Poaceae</taxon>
        <taxon>BOP clade</taxon>
        <taxon>Pooideae</taxon>
        <taxon>Triticodae</taxon>
        <taxon>Triticeae</taxon>
        <taxon>Triticinae</taxon>
        <taxon>Aegilops</taxon>
    </lineage>
</organism>
<dbReference type="PANTHER" id="PTHR45621">
    <property type="entry name" value="OS01G0588500 PROTEIN-RELATED"/>
    <property type="match status" value="1"/>
</dbReference>
<feature type="region of interest" description="Disordered" evidence="1">
    <location>
        <begin position="106"/>
        <end position="199"/>
    </location>
</feature>
<reference evidence="3" key="3">
    <citation type="journal article" date="2017" name="Nature">
        <title>Genome sequence of the progenitor of the wheat D genome Aegilops tauschii.</title>
        <authorList>
            <person name="Luo M.C."/>
            <person name="Gu Y.Q."/>
            <person name="Puiu D."/>
            <person name="Wang H."/>
            <person name="Twardziok S.O."/>
            <person name="Deal K.R."/>
            <person name="Huo N."/>
            <person name="Zhu T."/>
            <person name="Wang L."/>
            <person name="Wang Y."/>
            <person name="McGuire P.E."/>
            <person name="Liu S."/>
            <person name="Long H."/>
            <person name="Ramasamy R.K."/>
            <person name="Rodriguez J.C."/>
            <person name="Van S.L."/>
            <person name="Yuan L."/>
            <person name="Wang Z."/>
            <person name="Xia Z."/>
            <person name="Xiao L."/>
            <person name="Anderson O.D."/>
            <person name="Ouyang S."/>
            <person name="Liang Y."/>
            <person name="Zimin A.V."/>
            <person name="Pertea G."/>
            <person name="Qi P."/>
            <person name="Bennetzen J.L."/>
            <person name="Dai X."/>
            <person name="Dawson M.W."/>
            <person name="Muller H.G."/>
            <person name="Kugler K."/>
            <person name="Rivarola-Duarte L."/>
            <person name="Spannagl M."/>
            <person name="Mayer K.F.X."/>
            <person name="Lu F.H."/>
            <person name="Bevan M.W."/>
            <person name="Leroy P."/>
            <person name="Li P."/>
            <person name="You F.M."/>
            <person name="Sun Q."/>
            <person name="Liu Z."/>
            <person name="Lyons E."/>
            <person name="Wicker T."/>
            <person name="Salzberg S.L."/>
            <person name="Devos K.M."/>
            <person name="Dvorak J."/>
        </authorList>
    </citation>
    <scope>NUCLEOTIDE SEQUENCE [LARGE SCALE GENOMIC DNA]</scope>
    <source>
        <strain evidence="3">cv. AL8/78</strain>
    </source>
</reference>
<reference evidence="4" key="2">
    <citation type="journal article" date="2017" name="Nat. Plants">
        <title>The Aegilops tauschii genome reveals multiple impacts of transposons.</title>
        <authorList>
            <person name="Zhao G."/>
            <person name="Zou C."/>
            <person name="Li K."/>
            <person name="Wang K."/>
            <person name="Li T."/>
            <person name="Gao L."/>
            <person name="Zhang X."/>
            <person name="Wang H."/>
            <person name="Yang Z."/>
            <person name="Liu X."/>
            <person name="Jiang W."/>
            <person name="Mao L."/>
            <person name="Kong X."/>
            <person name="Jiao Y."/>
            <person name="Jia J."/>
        </authorList>
    </citation>
    <scope>NUCLEOTIDE SEQUENCE [LARGE SCALE GENOMIC DNA]</scope>
    <source>
        <strain evidence="4">cv. AL8/78</strain>
    </source>
</reference>
<dbReference type="AlphaFoldDB" id="A0A453D9X2"/>
<evidence type="ECO:0000313" key="3">
    <source>
        <dbReference type="EnsemblPlants" id="AET2Gv21160700.10"/>
    </source>
</evidence>
<feature type="compositionally biased region" description="Basic residues" evidence="1">
    <location>
        <begin position="78"/>
        <end position="89"/>
    </location>
</feature>
<dbReference type="InterPro" id="IPR000719">
    <property type="entry name" value="Prot_kinase_dom"/>
</dbReference>
<dbReference type="SUPFAM" id="SSF56112">
    <property type="entry name" value="Protein kinase-like (PK-like)"/>
    <property type="match status" value="1"/>
</dbReference>
<feature type="region of interest" description="Disordered" evidence="1">
    <location>
        <begin position="44"/>
        <end position="67"/>
    </location>
</feature>
<protein>
    <recommendedName>
        <fullName evidence="2">Protein kinase domain-containing protein</fullName>
    </recommendedName>
</protein>
<name>A0A453D9X2_AEGTS</name>
<reference evidence="3" key="5">
    <citation type="journal article" date="2021" name="G3 (Bethesda)">
        <title>Aegilops tauschii genome assembly Aet v5.0 features greater sequence contiguity and improved annotation.</title>
        <authorList>
            <person name="Wang L."/>
            <person name="Zhu T."/>
            <person name="Rodriguez J.C."/>
            <person name="Deal K.R."/>
            <person name="Dubcovsky J."/>
            <person name="McGuire P.E."/>
            <person name="Lux T."/>
            <person name="Spannagl M."/>
            <person name="Mayer K.F.X."/>
            <person name="Baldrich P."/>
            <person name="Meyers B.C."/>
            <person name="Huo N."/>
            <person name="Gu Y.Q."/>
            <person name="Zhou H."/>
            <person name="Devos K.M."/>
            <person name="Bennetzen J.L."/>
            <person name="Unver T."/>
            <person name="Budak H."/>
            <person name="Gulick P.J."/>
            <person name="Galiba G."/>
            <person name="Kalapos B."/>
            <person name="Nelson D.R."/>
            <person name="Li P."/>
            <person name="You F.M."/>
            <person name="Luo M.C."/>
            <person name="Dvorak J."/>
        </authorList>
    </citation>
    <scope>NUCLEOTIDE SEQUENCE [LARGE SCALE GENOMIC DNA]</scope>
    <source>
        <strain evidence="3">cv. AL8/78</strain>
    </source>
</reference>
<dbReference type="Gene3D" id="1.10.510.10">
    <property type="entry name" value="Transferase(Phosphotransferase) domain 1"/>
    <property type="match status" value="1"/>
</dbReference>